<accession>A0ACB8BMG9</accession>
<sequence>MTVKRKFDFEEEDYSHQTVKQIKMIPFPNYEPDFDVTMTESPSSDVEQYFPGNHHTRLASTASTSSQSSGSSDFIDYNSPLYPRFQIYQPAPDSYADLDLAQSSGLLQPASSFSHHGVGCSQIPKLRVAQSAGPSGQRTMWSFCEQCGAISMVDTH</sequence>
<evidence type="ECO:0000313" key="2">
    <source>
        <dbReference type="Proteomes" id="UP000790709"/>
    </source>
</evidence>
<protein>
    <submittedName>
        <fullName evidence="1">Uncharacterized protein</fullName>
    </submittedName>
</protein>
<comment type="caution">
    <text evidence="1">The sequence shown here is derived from an EMBL/GenBank/DDBJ whole genome shotgun (WGS) entry which is preliminary data.</text>
</comment>
<dbReference type="Proteomes" id="UP000790709">
    <property type="component" value="Unassembled WGS sequence"/>
</dbReference>
<evidence type="ECO:0000313" key="1">
    <source>
        <dbReference type="EMBL" id="KAH7926692.1"/>
    </source>
</evidence>
<dbReference type="EMBL" id="MU266378">
    <property type="protein sequence ID" value="KAH7926692.1"/>
    <property type="molecule type" value="Genomic_DNA"/>
</dbReference>
<organism evidence="1 2">
    <name type="scientific">Leucogyrophana mollusca</name>
    <dbReference type="NCBI Taxonomy" id="85980"/>
    <lineage>
        <taxon>Eukaryota</taxon>
        <taxon>Fungi</taxon>
        <taxon>Dikarya</taxon>
        <taxon>Basidiomycota</taxon>
        <taxon>Agaricomycotina</taxon>
        <taxon>Agaricomycetes</taxon>
        <taxon>Agaricomycetidae</taxon>
        <taxon>Boletales</taxon>
        <taxon>Boletales incertae sedis</taxon>
        <taxon>Leucogyrophana</taxon>
    </lineage>
</organism>
<name>A0ACB8BMG9_9AGAM</name>
<keyword evidence="2" id="KW-1185">Reference proteome</keyword>
<proteinExistence type="predicted"/>
<gene>
    <name evidence="1" type="ORF">BV22DRAFT_1086386</name>
</gene>
<reference evidence="1" key="1">
    <citation type="journal article" date="2021" name="New Phytol.">
        <title>Evolutionary innovations through gain and loss of genes in the ectomycorrhizal Boletales.</title>
        <authorList>
            <person name="Wu G."/>
            <person name="Miyauchi S."/>
            <person name="Morin E."/>
            <person name="Kuo A."/>
            <person name="Drula E."/>
            <person name="Varga T."/>
            <person name="Kohler A."/>
            <person name="Feng B."/>
            <person name="Cao Y."/>
            <person name="Lipzen A."/>
            <person name="Daum C."/>
            <person name="Hundley H."/>
            <person name="Pangilinan J."/>
            <person name="Johnson J."/>
            <person name="Barry K."/>
            <person name="LaButti K."/>
            <person name="Ng V."/>
            <person name="Ahrendt S."/>
            <person name="Min B."/>
            <person name="Choi I.G."/>
            <person name="Park H."/>
            <person name="Plett J.M."/>
            <person name="Magnuson J."/>
            <person name="Spatafora J.W."/>
            <person name="Nagy L.G."/>
            <person name="Henrissat B."/>
            <person name="Grigoriev I.V."/>
            <person name="Yang Z.L."/>
            <person name="Xu J."/>
            <person name="Martin F.M."/>
        </authorList>
    </citation>
    <scope>NUCLEOTIDE SEQUENCE</scope>
    <source>
        <strain evidence="1">KUC20120723A-06</strain>
    </source>
</reference>